<feature type="non-terminal residue" evidence="1">
    <location>
        <position position="1"/>
    </location>
</feature>
<evidence type="ECO:0000313" key="2">
    <source>
        <dbReference type="Proteomes" id="UP000799118"/>
    </source>
</evidence>
<evidence type="ECO:0000313" key="1">
    <source>
        <dbReference type="EMBL" id="KAE9383470.1"/>
    </source>
</evidence>
<proteinExistence type="predicted"/>
<organism evidence="1 2">
    <name type="scientific">Gymnopus androsaceus JB14</name>
    <dbReference type="NCBI Taxonomy" id="1447944"/>
    <lineage>
        <taxon>Eukaryota</taxon>
        <taxon>Fungi</taxon>
        <taxon>Dikarya</taxon>
        <taxon>Basidiomycota</taxon>
        <taxon>Agaricomycotina</taxon>
        <taxon>Agaricomycetes</taxon>
        <taxon>Agaricomycetidae</taxon>
        <taxon>Agaricales</taxon>
        <taxon>Marasmiineae</taxon>
        <taxon>Omphalotaceae</taxon>
        <taxon>Gymnopus</taxon>
    </lineage>
</organism>
<protein>
    <submittedName>
        <fullName evidence="1">Uncharacterized protein</fullName>
    </submittedName>
</protein>
<keyword evidence="2" id="KW-1185">Reference proteome</keyword>
<dbReference type="EMBL" id="ML770453">
    <property type="protein sequence ID" value="KAE9383470.1"/>
    <property type="molecule type" value="Genomic_DNA"/>
</dbReference>
<dbReference type="AlphaFoldDB" id="A0A6A4GDE8"/>
<accession>A0A6A4GDE8</accession>
<sequence>TRTNNTTLTLAPTSPLKSVLLFPTEPLSVQKRRPFTGEEDRALKAGLVQSGPTIVEDPNRTVVQWI</sequence>
<reference evidence="1" key="1">
    <citation type="journal article" date="2019" name="Environ. Microbiol.">
        <title>Fungal ecological strategies reflected in gene transcription - a case study of two litter decomposers.</title>
        <authorList>
            <person name="Barbi F."/>
            <person name="Kohler A."/>
            <person name="Barry K."/>
            <person name="Baskaran P."/>
            <person name="Daum C."/>
            <person name="Fauchery L."/>
            <person name="Ihrmark K."/>
            <person name="Kuo A."/>
            <person name="LaButti K."/>
            <person name="Lipzen A."/>
            <person name="Morin E."/>
            <person name="Grigoriev I.V."/>
            <person name="Henrissat B."/>
            <person name="Lindahl B."/>
            <person name="Martin F."/>
        </authorList>
    </citation>
    <scope>NUCLEOTIDE SEQUENCE</scope>
    <source>
        <strain evidence="1">JB14</strain>
    </source>
</reference>
<dbReference type="Proteomes" id="UP000799118">
    <property type="component" value="Unassembled WGS sequence"/>
</dbReference>
<gene>
    <name evidence="1" type="ORF">BT96DRAFT_929784</name>
</gene>
<name>A0A6A4GDE8_9AGAR</name>